<dbReference type="Proteomes" id="UP000646548">
    <property type="component" value="Unassembled WGS sequence"/>
</dbReference>
<protein>
    <submittedName>
        <fullName evidence="1">Uncharacterized protein</fullName>
    </submittedName>
</protein>
<reference evidence="1" key="1">
    <citation type="journal article" name="BMC Genomics">
        <title>Long-read sequencing and de novo genome assembly of marine medaka (Oryzias melastigma).</title>
        <authorList>
            <person name="Liang P."/>
            <person name="Saqib H.S.A."/>
            <person name="Ni X."/>
            <person name="Shen Y."/>
        </authorList>
    </citation>
    <scope>NUCLEOTIDE SEQUENCE</scope>
    <source>
        <strain evidence="1">Bigg-433</strain>
    </source>
</reference>
<organism evidence="1 2">
    <name type="scientific">Oryzias melastigma</name>
    <name type="common">Marine medaka</name>
    <dbReference type="NCBI Taxonomy" id="30732"/>
    <lineage>
        <taxon>Eukaryota</taxon>
        <taxon>Metazoa</taxon>
        <taxon>Chordata</taxon>
        <taxon>Craniata</taxon>
        <taxon>Vertebrata</taxon>
        <taxon>Euteleostomi</taxon>
        <taxon>Actinopterygii</taxon>
        <taxon>Neopterygii</taxon>
        <taxon>Teleostei</taxon>
        <taxon>Neoteleostei</taxon>
        <taxon>Acanthomorphata</taxon>
        <taxon>Ovalentaria</taxon>
        <taxon>Atherinomorphae</taxon>
        <taxon>Beloniformes</taxon>
        <taxon>Adrianichthyidae</taxon>
        <taxon>Oryziinae</taxon>
        <taxon>Oryzias</taxon>
    </lineage>
</organism>
<name>A0A834F087_ORYME</name>
<proteinExistence type="predicted"/>
<comment type="caution">
    <text evidence="1">The sequence shown here is derived from an EMBL/GenBank/DDBJ whole genome shotgun (WGS) entry which is preliminary data.</text>
</comment>
<evidence type="ECO:0000313" key="1">
    <source>
        <dbReference type="EMBL" id="KAF6720290.1"/>
    </source>
</evidence>
<evidence type="ECO:0000313" key="2">
    <source>
        <dbReference type="Proteomes" id="UP000646548"/>
    </source>
</evidence>
<gene>
    <name evidence="1" type="ORF">FQA47_002771</name>
</gene>
<dbReference type="EMBL" id="WKFB01000527">
    <property type="protein sequence ID" value="KAF6720290.1"/>
    <property type="molecule type" value="Genomic_DNA"/>
</dbReference>
<sequence>MPGAAAADFPAVVAACVRCGRPPLYMSGAGPQRTHKADGSAGRACLKVIQKPLSYSGSFRRAHALAWVPAQWSHLAAFCPLKTLLVNGTRRADLEDGRCAFE</sequence>
<dbReference type="AlphaFoldDB" id="A0A834F087"/>
<accession>A0A834F087</accession>